<dbReference type="Pfam" id="PF01363">
    <property type="entry name" value="FYVE"/>
    <property type="match status" value="1"/>
</dbReference>
<evidence type="ECO:0000256" key="12">
    <source>
        <dbReference type="PROSITE-ProRule" id="PRU00091"/>
    </source>
</evidence>
<dbReference type="InterPro" id="IPR011993">
    <property type="entry name" value="PH-like_dom_sf"/>
</dbReference>
<dbReference type="AlphaFoldDB" id="A0A817N708"/>
<feature type="binding site" evidence="11">
    <location>
        <begin position="328"/>
        <end position="329"/>
    </location>
    <ligand>
        <name>substrate</name>
    </ligand>
</feature>
<evidence type="ECO:0000256" key="10">
    <source>
        <dbReference type="PIRSR" id="PIRSR630564-1"/>
    </source>
</evidence>
<dbReference type="EMBL" id="CAJOBO010000278">
    <property type="protein sequence ID" value="CAF4181534.1"/>
    <property type="molecule type" value="Genomic_DNA"/>
</dbReference>
<dbReference type="EMBL" id="CAJNXB010000767">
    <property type="protein sequence ID" value="CAF3092133.1"/>
    <property type="molecule type" value="Genomic_DNA"/>
</dbReference>
<dbReference type="InterPro" id="IPR029021">
    <property type="entry name" value="Prot-tyrosine_phosphatase-like"/>
</dbReference>
<keyword evidence="7" id="KW-0862">Zinc</keyword>
<comment type="caution">
    <text evidence="16">The sequence shown here is derived from an EMBL/GenBank/DDBJ whole genome shotgun (WGS) entry which is preliminary data.</text>
</comment>
<dbReference type="GO" id="GO:0008270">
    <property type="term" value="F:zinc ion binding"/>
    <property type="evidence" value="ECO:0007669"/>
    <property type="project" value="UniProtKB-KW"/>
</dbReference>
<evidence type="ECO:0000256" key="5">
    <source>
        <dbReference type="ARBA" id="ARBA00022771"/>
    </source>
</evidence>
<keyword evidence="6" id="KW-0378">Hydrolase</keyword>
<evidence type="ECO:0000313" key="19">
    <source>
        <dbReference type="EMBL" id="CAF4181534.1"/>
    </source>
</evidence>
<evidence type="ECO:0000313" key="20">
    <source>
        <dbReference type="Proteomes" id="UP000663825"/>
    </source>
</evidence>
<dbReference type="GO" id="GO:0010506">
    <property type="term" value="P:regulation of autophagy"/>
    <property type="evidence" value="ECO:0007669"/>
    <property type="project" value="TreeGrafter"/>
</dbReference>
<protein>
    <recommendedName>
        <fullName evidence="3">phosphatidylinositol-3,5-bisphosphate 3-phosphatase</fullName>
        <ecNumber evidence="3">3.1.3.95</ecNumber>
    </recommendedName>
    <alternativeName>
        <fullName evidence="9">Phosphatidylinositol-3,5-bisphosphate 3-phosphatase</fullName>
    </alternativeName>
</protein>
<dbReference type="GO" id="GO:0004438">
    <property type="term" value="F:phosphatidylinositol-3-phosphate phosphatase activity"/>
    <property type="evidence" value="ECO:0007669"/>
    <property type="project" value="TreeGrafter"/>
</dbReference>
<dbReference type="Gene3D" id="3.30.40.10">
    <property type="entry name" value="Zinc/RING finger domain, C3HC4 (zinc finger)"/>
    <property type="match status" value="1"/>
</dbReference>
<dbReference type="CDD" id="cd14533">
    <property type="entry name" value="PTP-MTMR3-like"/>
    <property type="match status" value="1"/>
</dbReference>
<dbReference type="InterPro" id="IPR016130">
    <property type="entry name" value="Tyr_Pase_AS"/>
</dbReference>
<comment type="subcellular location">
    <subcellularLocation>
        <location evidence="1">Membrane</location>
    </subcellularLocation>
</comment>
<evidence type="ECO:0000256" key="2">
    <source>
        <dbReference type="ARBA" id="ARBA00007471"/>
    </source>
</evidence>
<keyword evidence="21" id="KW-1185">Reference proteome</keyword>
<evidence type="ECO:0000256" key="13">
    <source>
        <dbReference type="SAM" id="MobiDB-lite"/>
    </source>
</evidence>
<evidence type="ECO:0000256" key="11">
    <source>
        <dbReference type="PIRSR" id="PIRSR630564-2"/>
    </source>
</evidence>
<evidence type="ECO:0000313" key="21">
    <source>
        <dbReference type="Proteomes" id="UP000663873"/>
    </source>
</evidence>
<dbReference type="PANTHER" id="PTHR10807:SF75">
    <property type="entry name" value="PHOSPHATIDYLINOSITOL-3-PHOSPHATE PHOSPHATASE"/>
    <property type="match status" value="1"/>
</dbReference>
<dbReference type="GO" id="GO:0016020">
    <property type="term" value="C:membrane"/>
    <property type="evidence" value="ECO:0007669"/>
    <property type="project" value="UniProtKB-SubCell"/>
</dbReference>
<dbReference type="SUPFAM" id="SSF50729">
    <property type="entry name" value="PH domain-like"/>
    <property type="match status" value="1"/>
</dbReference>
<dbReference type="GO" id="GO:0005737">
    <property type="term" value="C:cytoplasm"/>
    <property type="evidence" value="ECO:0007669"/>
    <property type="project" value="TreeGrafter"/>
</dbReference>
<feature type="domain" description="FYVE-type" evidence="14">
    <location>
        <begin position="861"/>
        <end position="923"/>
    </location>
</feature>
<dbReference type="InterPro" id="IPR013083">
    <property type="entry name" value="Znf_RING/FYVE/PHD"/>
</dbReference>
<feature type="region of interest" description="Disordered" evidence="13">
    <location>
        <begin position="621"/>
        <end position="653"/>
    </location>
</feature>
<dbReference type="EMBL" id="CAJOBP010000067">
    <property type="protein sequence ID" value="CAF4114663.1"/>
    <property type="molecule type" value="Genomic_DNA"/>
</dbReference>
<reference evidence="16" key="1">
    <citation type="submission" date="2021-02" db="EMBL/GenBank/DDBJ databases">
        <authorList>
            <person name="Nowell W R."/>
        </authorList>
    </citation>
    <scope>NUCLEOTIDE SEQUENCE</scope>
</reference>
<keyword evidence="8" id="KW-0472">Membrane</keyword>
<keyword evidence="5 12" id="KW-0863">Zinc-finger</keyword>
<comment type="similarity">
    <text evidence="2">Belongs to the protein-tyrosine phosphatase family. Non-receptor class myotubularin subfamily.</text>
</comment>
<feature type="binding site" evidence="11">
    <location>
        <begin position="390"/>
        <end position="396"/>
    </location>
    <ligand>
        <name>substrate</name>
    </ligand>
</feature>
<dbReference type="Proteomes" id="UP000663825">
    <property type="component" value="Unassembled WGS sequence"/>
</dbReference>
<feature type="compositionally biased region" description="Polar residues" evidence="13">
    <location>
        <begin position="950"/>
        <end position="962"/>
    </location>
</feature>
<dbReference type="EC" id="3.1.3.95" evidence="3"/>
<dbReference type="PROSITE" id="PS00383">
    <property type="entry name" value="TYR_PHOSPHATASE_1"/>
    <property type="match status" value="1"/>
</dbReference>
<dbReference type="Proteomes" id="UP000663833">
    <property type="component" value="Unassembled WGS sequence"/>
</dbReference>
<dbReference type="GO" id="GO:0052629">
    <property type="term" value="F:phosphatidylinositol-3,5-bisphosphate 3-phosphatase activity"/>
    <property type="evidence" value="ECO:0007669"/>
    <property type="project" value="UniProtKB-EC"/>
</dbReference>
<evidence type="ECO:0000259" key="15">
    <source>
        <dbReference type="PROSITE" id="PS51339"/>
    </source>
</evidence>
<dbReference type="Gene3D" id="2.30.29.30">
    <property type="entry name" value="Pleckstrin-homology domain (PH domain)/Phosphotyrosine-binding domain (PTB)"/>
    <property type="match status" value="1"/>
</dbReference>
<name>A0A817N708_9BILA</name>
<sequence length="968" mass="110290">MVVGVPSPVTIVEEGDIHVCELSTSVVESTSILSNVTELPIDQTTNIIEYPFELLSGEELIYHGADLTDGCIYLTAYRLFIISNQSSSHCSFINCPVGLIESVEIKDNIHLYIQCKDIRSFRVMFMTTEKCNYWLRKLNESLLTLLTSNDLFSIKFALAKSQQDNDIKIDCIRQEFVRLRLDQSPWRITEINTDYKFSPSYPNICIVPASITDDEVREVAKFRSHKRFPTIVWRHTNGAIIARTSQPEVGWLFWRSKEDEKMIQAIINACKPTETQVSTTSNENNANRLLILDARSYAAALANRAKGGGFEHPPYYLDCDVQFMNLPNIHAIRKSAQMLRVAVTNVAQGETWLSQIESSRWLHNLSALISAASFVVDTVHNQARPVLIHCSDGWDRTPQITTLAEIMLDPYYRTIEGFQALIQREWIAFGHKFADRCGHWNGSNDLNERSPVFLQWLDCIYQLYTQHPTAFEFNENFLLKLANHTYTCLYGTFICNTDSDRRANNLETRTLSLWNLFNINSKRFINLLYSKIKKDILYPSSSVRDLTIWSNLYLRDIRYTPMGSSEHVSKPIPARIRSYEDLSKLTTNTLHRSTSDPSLSDSLPIESTSITTCLNNNPLLFPPQSPFNRSQNSTSTNSLFGQPHHLGTLNDSHPNVINNSNTNQTSIPINISPDNRIKQHSFTTDDSSPDLTQLALSYQRYSLNPHSVDNLLRAMSRPRKYTNSTSSTTSSLSDAWSLTKINSYDPHQTQKMMQHMTSNKIIKSIRKRIDTDGLTKVSDKVTSKMLEKERTYQQRAENLREHKRQMQRFVYTLININHNQNASPRMDVISESNINTIETFSCSSWQKIDNTDASITRWTPDFNAQTCHSCMAKFQQWPISRKHHCRICGNVFCNACADYYKLIPALNLKEPVRVCCDCFPAIDDSNNNNNINNGNSEPARTAAPIPIQSGCRQSNGSFNSPGGQKVKG</sequence>
<proteinExistence type="inferred from homology"/>
<evidence type="ECO:0000256" key="4">
    <source>
        <dbReference type="ARBA" id="ARBA00022723"/>
    </source>
</evidence>
<dbReference type="SMART" id="SM00064">
    <property type="entry name" value="FYVE"/>
    <property type="match status" value="1"/>
</dbReference>
<dbReference type="Pfam" id="PF06602">
    <property type="entry name" value="Myotub-related"/>
    <property type="match status" value="1"/>
</dbReference>
<gene>
    <name evidence="19" type="ORF">HFQ381_LOCUS6254</name>
    <name evidence="17" type="ORF">LUA448_LOCUS18811</name>
    <name evidence="16" type="ORF">TIS948_LOCUS6455</name>
    <name evidence="18" type="ORF">UJA718_LOCUS1149</name>
</gene>
<evidence type="ECO:0000259" key="14">
    <source>
        <dbReference type="PROSITE" id="PS50178"/>
    </source>
</evidence>
<evidence type="ECO:0000313" key="17">
    <source>
        <dbReference type="EMBL" id="CAF3414300.1"/>
    </source>
</evidence>
<evidence type="ECO:0000313" key="16">
    <source>
        <dbReference type="EMBL" id="CAF3092133.1"/>
    </source>
</evidence>
<feature type="binding site" evidence="11">
    <location>
        <begin position="303"/>
        <end position="306"/>
    </location>
    <ligand>
        <name>substrate</name>
    </ligand>
</feature>
<dbReference type="InterPro" id="IPR011011">
    <property type="entry name" value="Znf_FYVE_PHD"/>
</dbReference>
<dbReference type="Proteomes" id="UP000663851">
    <property type="component" value="Unassembled WGS sequence"/>
</dbReference>
<dbReference type="InterPro" id="IPR030564">
    <property type="entry name" value="Myotubularin"/>
</dbReference>
<evidence type="ECO:0000256" key="3">
    <source>
        <dbReference type="ARBA" id="ARBA00012903"/>
    </source>
</evidence>
<dbReference type="PANTHER" id="PTHR10807">
    <property type="entry name" value="MYOTUBULARIN-RELATED"/>
    <property type="match status" value="1"/>
</dbReference>
<dbReference type="GO" id="GO:0046856">
    <property type="term" value="P:phosphatidylinositol dephosphorylation"/>
    <property type="evidence" value="ECO:0007669"/>
    <property type="project" value="TreeGrafter"/>
</dbReference>
<dbReference type="EMBL" id="CAJNYD010002372">
    <property type="protein sequence ID" value="CAF3414300.1"/>
    <property type="molecule type" value="Genomic_DNA"/>
</dbReference>
<dbReference type="OrthoDB" id="271628at2759"/>
<keyword evidence="4" id="KW-0479">Metal-binding</keyword>
<evidence type="ECO:0000256" key="8">
    <source>
        <dbReference type="ARBA" id="ARBA00023136"/>
    </source>
</evidence>
<feature type="domain" description="Myotubularin phosphatase" evidence="15">
    <location>
        <begin position="166"/>
        <end position="553"/>
    </location>
</feature>
<dbReference type="GO" id="GO:0019903">
    <property type="term" value="F:protein phosphatase binding"/>
    <property type="evidence" value="ECO:0007669"/>
    <property type="project" value="TreeGrafter"/>
</dbReference>
<dbReference type="SUPFAM" id="SSF57903">
    <property type="entry name" value="FYVE/PHD zinc finger"/>
    <property type="match status" value="1"/>
</dbReference>
<evidence type="ECO:0000256" key="6">
    <source>
        <dbReference type="ARBA" id="ARBA00022801"/>
    </source>
</evidence>
<dbReference type="PROSITE" id="PS51339">
    <property type="entry name" value="PPASE_MYOTUBULARIN"/>
    <property type="match status" value="1"/>
</dbReference>
<dbReference type="Proteomes" id="UP000663873">
    <property type="component" value="Unassembled WGS sequence"/>
</dbReference>
<organism evidence="16 20">
    <name type="scientific">Rotaria socialis</name>
    <dbReference type="NCBI Taxonomy" id="392032"/>
    <lineage>
        <taxon>Eukaryota</taxon>
        <taxon>Metazoa</taxon>
        <taxon>Spiralia</taxon>
        <taxon>Gnathifera</taxon>
        <taxon>Rotifera</taxon>
        <taxon>Eurotatoria</taxon>
        <taxon>Bdelloidea</taxon>
        <taxon>Philodinida</taxon>
        <taxon>Philodinidae</taxon>
        <taxon>Rotaria</taxon>
    </lineage>
</organism>
<dbReference type="InterPro" id="IPR000306">
    <property type="entry name" value="Znf_FYVE"/>
</dbReference>
<evidence type="ECO:0000256" key="7">
    <source>
        <dbReference type="ARBA" id="ARBA00022833"/>
    </source>
</evidence>
<accession>A0A817N708</accession>
<dbReference type="InterPro" id="IPR010569">
    <property type="entry name" value="Myotubularin-like_Pase_dom"/>
</dbReference>
<feature type="region of interest" description="Disordered" evidence="13">
    <location>
        <begin position="929"/>
        <end position="968"/>
    </location>
</feature>
<dbReference type="PROSITE" id="PS50178">
    <property type="entry name" value="ZF_FYVE"/>
    <property type="match status" value="1"/>
</dbReference>
<evidence type="ECO:0000256" key="1">
    <source>
        <dbReference type="ARBA" id="ARBA00004370"/>
    </source>
</evidence>
<evidence type="ECO:0000256" key="9">
    <source>
        <dbReference type="ARBA" id="ARBA00032571"/>
    </source>
</evidence>
<dbReference type="SUPFAM" id="SSF52799">
    <property type="entry name" value="(Phosphotyrosine protein) phosphatases II"/>
    <property type="match status" value="1"/>
</dbReference>
<dbReference type="InterPro" id="IPR017455">
    <property type="entry name" value="Znf_FYVE-rel"/>
</dbReference>
<feature type="compositionally biased region" description="Polar residues" evidence="13">
    <location>
        <begin position="626"/>
        <end position="640"/>
    </location>
</feature>
<evidence type="ECO:0000313" key="18">
    <source>
        <dbReference type="EMBL" id="CAF4114663.1"/>
    </source>
</evidence>
<feature type="active site" description="Phosphocysteine intermediate" evidence="10">
    <location>
        <position position="390"/>
    </location>
</feature>